<evidence type="ECO:0000313" key="1">
    <source>
        <dbReference type="EMBL" id="KAH6945210.1"/>
    </source>
</evidence>
<evidence type="ECO:0000313" key="2">
    <source>
        <dbReference type="Proteomes" id="UP000821845"/>
    </source>
</evidence>
<organism evidence="1 2">
    <name type="scientific">Hyalomma asiaticum</name>
    <name type="common">Tick</name>
    <dbReference type="NCBI Taxonomy" id="266040"/>
    <lineage>
        <taxon>Eukaryota</taxon>
        <taxon>Metazoa</taxon>
        <taxon>Ecdysozoa</taxon>
        <taxon>Arthropoda</taxon>
        <taxon>Chelicerata</taxon>
        <taxon>Arachnida</taxon>
        <taxon>Acari</taxon>
        <taxon>Parasitiformes</taxon>
        <taxon>Ixodida</taxon>
        <taxon>Ixodoidea</taxon>
        <taxon>Ixodidae</taxon>
        <taxon>Hyalomminae</taxon>
        <taxon>Hyalomma</taxon>
    </lineage>
</organism>
<dbReference type="EMBL" id="CM023481">
    <property type="protein sequence ID" value="KAH6945210.1"/>
    <property type="molecule type" value="Genomic_DNA"/>
</dbReference>
<reference evidence="1" key="1">
    <citation type="submission" date="2020-05" db="EMBL/GenBank/DDBJ databases">
        <title>Large-scale comparative analyses of tick genomes elucidate their genetic diversity and vector capacities.</title>
        <authorList>
            <person name="Jia N."/>
            <person name="Wang J."/>
            <person name="Shi W."/>
            <person name="Du L."/>
            <person name="Sun Y."/>
            <person name="Zhan W."/>
            <person name="Jiang J."/>
            <person name="Wang Q."/>
            <person name="Zhang B."/>
            <person name="Ji P."/>
            <person name="Sakyi L.B."/>
            <person name="Cui X."/>
            <person name="Yuan T."/>
            <person name="Jiang B."/>
            <person name="Yang W."/>
            <person name="Lam T.T.-Y."/>
            <person name="Chang Q."/>
            <person name="Ding S."/>
            <person name="Wang X."/>
            <person name="Zhu J."/>
            <person name="Ruan X."/>
            <person name="Zhao L."/>
            <person name="Wei J."/>
            <person name="Que T."/>
            <person name="Du C."/>
            <person name="Cheng J."/>
            <person name="Dai P."/>
            <person name="Han X."/>
            <person name="Huang E."/>
            <person name="Gao Y."/>
            <person name="Liu J."/>
            <person name="Shao H."/>
            <person name="Ye R."/>
            <person name="Li L."/>
            <person name="Wei W."/>
            <person name="Wang X."/>
            <person name="Wang C."/>
            <person name="Yang T."/>
            <person name="Huo Q."/>
            <person name="Li W."/>
            <person name="Guo W."/>
            <person name="Chen H."/>
            <person name="Zhou L."/>
            <person name="Ni X."/>
            <person name="Tian J."/>
            <person name="Zhou Y."/>
            <person name="Sheng Y."/>
            <person name="Liu T."/>
            <person name="Pan Y."/>
            <person name="Xia L."/>
            <person name="Li J."/>
            <person name="Zhao F."/>
            <person name="Cao W."/>
        </authorList>
    </citation>
    <scope>NUCLEOTIDE SEQUENCE</scope>
    <source>
        <strain evidence="1">Hyas-2018</strain>
    </source>
</reference>
<dbReference type="Proteomes" id="UP000821845">
    <property type="component" value="Chromosome 1"/>
</dbReference>
<proteinExistence type="predicted"/>
<accession>A0ACB7TEG2</accession>
<name>A0ACB7TEG2_HYAAI</name>
<gene>
    <name evidence="1" type="ORF">HPB50_007560</name>
</gene>
<sequence length="84" mass="9757">MKKDNLFRLINAFVLCHFTHTIYIHNWLRAEPDKLHALTRKIVKRASGLPIRTHVEVLLKQGVRNTTEEMAEAQELAQLGRLGR</sequence>
<protein>
    <submittedName>
        <fullName evidence="1">Uncharacterized protein</fullName>
    </submittedName>
</protein>
<comment type="caution">
    <text evidence="1">The sequence shown here is derived from an EMBL/GenBank/DDBJ whole genome shotgun (WGS) entry which is preliminary data.</text>
</comment>
<keyword evidence="2" id="KW-1185">Reference proteome</keyword>